<accession>A0A075WFX1</accession>
<organism evidence="1 2">
    <name type="scientific">Archaeoglobus fulgidus DSM 8774</name>
    <dbReference type="NCBI Taxonomy" id="1344584"/>
    <lineage>
        <taxon>Archaea</taxon>
        <taxon>Methanobacteriati</taxon>
        <taxon>Methanobacteriota</taxon>
        <taxon>Archaeoglobi</taxon>
        <taxon>Archaeoglobales</taxon>
        <taxon>Archaeoglobaceae</taxon>
        <taxon>Archaeoglobus</taxon>
    </lineage>
</organism>
<dbReference type="HOGENOM" id="CLU_2820565_0_0_2"/>
<dbReference type="KEGG" id="afg:AFULGI_00012200"/>
<dbReference type="InterPro" id="IPR029058">
    <property type="entry name" value="AB_hydrolase_fold"/>
</dbReference>
<reference evidence="1 2" key="1">
    <citation type="submission" date="2013-07" db="EMBL/GenBank/DDBJ databases">
        <title>Genome of Archaeoglobus fulgidus.</title>
        <authorList>
            <person name="Fiebig A."/>
            <person name="Birkeland N.-K."/>
        </authorList>
    </citation>
    <scope>NUCLEOTIDE SEQUENCE [LARGE SCALE GENOMIC DNA]</scope>
    <source>
        <strain evidence="1 2">DSM 8774</strain>
    </source>
</reference>
<dbReference type="SUPFAM" id="SSF53474">
    <property type="entry name" value="alpha/beta-Hydrolases"/>
    <property type="match status" value="1"/>
</dbReference>
<gene>
    <name evidence="1" type="ORF">AFULGI_00012200</name>
</gene>
<protein>
    <submittedName>
        <fullName evidence="1">Uncharacterized protein</fullName>
    </submittedName>
</protein>
<evidence type="ECO:0000313" key="2">
    <source>
        <dbReference type="Proteomes" id="UP000028501"/>
    </source>
</evidence>
<proteinExistence type="predicted"/>
<name>A0A075WFX1_ARCFL</name>
<evidence type="ECO:0000313" key="1">
    <source>
        <dbReference type="EMBL" id="AIG97999.1"/>
    </source>
</evidence>
<sequence length="66" mass="7378">MPVLVLAAEKDHITPPESVTAFFEKIPSKDKKLLLSDKGHIGLTVSGSSHRKIWPEAIKWVVERSK</sequence>
<dbReference type="Proteomes" id="UP000028501">
    <property type="component" value="Chromosome"/>
</dbReference>
<dbReference type="AlphaFoldDB" id="A0A075WFX1"/>
<dbReference type="Gene3D" id="3.40.50.1820">
    <property type="entry name" value="alpha/beta hydrolase"/>
    <property type="match status" value="1"/>
</dbReference>
<dbReference type="EMBL" id="CP006577">
    <property type="protein sequence ID" value="AIG97999.1"/>
    <property type="molecule type" value="Genomic_DNA"/>
</dbReference>